<organism evidence="2 4">
    <name type="scientific">Plasmodium ovale wallikeri</name>
    <dbReference type="NCBI Taxonomy" id="864142"/>
    <lineage>
        <taxon>Eukaryota</taxon>
        <taxon>Sar</taxon>
        <taxon>Alveolata</taxon>
        <taxon>Apicomplexa</taxon>
        <taxon>Aconoidasida</taxon>
        <taxon>Haemosporida</taxon>
        <taxon>Plasmodiidae</taxon>
        <taxon>Plasmodium</taxon>
        <taxon>Plasmodium (Plasmodium)</taxon>
    </lineage>
</organism>
<dbReference type="Proteomes" id="UP000078555">
    <property type="component" value="Unassembled WGS sequence"/>
</dbReference>
<dbReference type="EMBL" id="FLRD01001096">
    <property type="protein sequence ID" value="SBT56460.1"/>
    <property type="molecule type" value="Genomic_DNA"/>
</dbReference>
<sequence>MSTCKNYLISQHSTPQHITPPHITPQHSTPRHITPQHSIIVSYRHVLFANELSGRTAYITHDTRCELGDCNFYISIIVYNFICVCNTKQRKAVTCTDVLLESAFAVTTRDVKEPVCLKQRQVDAGLAQERAEWRKDHPAGFSAKYSPMGDGKGLDIMKWICKIPGKKVRAVKALDPSSLVGCPLSRS</sequence>
<proteinExistence type="predicted"/>
<accession>A0A1A9AJV1</accession>
<keyword evidence="4" id="KW-1185">Reference proteome</keyword>
<dbReference type="Proteomes" id="UP000078550">
    <property type="component" value="Unassembled WGS sequence"/>
</dbReference>
<name>A0A1A9AJV1_PLAOA</name>
<evidence type="ECO:0000313" key="1">
    <source>
        <dbReference type="EMBL" id="SBT33822.1"/>
    </source>
</evidence>
<evidence type="ECO:0000313" key="3">
    <source>
        <dbReference type="Proteomes" id="UP000078550"/>
    </source>
</evidence>
<dbReference type="EMBL" id="FLRE01000066">
    <property type="protein sequence ID" value="SBT33822.1"/>
    <property type="molecule type" value="Genomic_DNA"/>
</dbReference>
<gene>
    <name evidence="2" type="ORF">POVWA1_076270</name>
    <name evidence="1" type="ORF">POVWA2_016820</name>
</gene>
<reference evidence="3 4" key="2">
    <citation type="submission" date="2016-05" db="EMBL/GenBank/DDBJ databases">
        <authorList>
            <person name="Naeem Raeece"/>
        </authorList>
    </citation>
    <scope>NUCLEOTIDE SEQUENCE [LARGE SCALE GENOMIC DNA]</scope>
</reference>
<evidence type="ECO:0000313" key="2">
    <source>
        <dbReference type="EMBL" id="SBT56460.1"/>
    </source>
</evidence>
<dbReference type="AlphaFoldDB" id="A0A1A9AJV1"/>
<reference evidence="2" key="1">
    <citation type="submission" date="2016-05" db="EMBL/GenBank/DDBJ databases">
        <authorList>
            <person name="Lavstsen T."/>
            <person name="Jespersen J.S."/>
        </authorList>
    </citation>
    <scope>NUCLEOTIDE SEQUENCE [LARGE SCALE GENOMIC DNA]</scope>
</reference>
<protein>
    <submittedName>
        <fullName evidence="2">SUMO-conjugating enzyme UBC9, putative</fullName>
    </submittedName>
</protein>
<evidence type="ECO:0000313" key="4">
    <source>
        <dbReference type="Proteomes" id="UP000078555"/>
    </source>
</evidence>